<proteinExistence type="inferred from homology"/>
<evidence type="ECO:0000256" key="3">
    <source>
        <dbReference type="ARBA" id="ARBA00023445"/>
    </source>
</evidence>
<comment type="similarity">
    <text evidence="3">Belongs to the NAD(P)-dependent epimerase/dehydratase family. Dihydroflavonol-4-reductase subfamily.</text>
</comment>
<gene>
    <name evidence="5" type="ORF">FNV43_RR08875</name>
</gene>
<dbReference type="InterPro" id="IPR001509">
    <property type="entry name" value="Epimerase_deHydtase"/>
</dbReference>
<dbReference type="AlphaFoldDB" id="A0A8K0H9L2"/>
<dbReference type="Proteomes" id="UP000796880">
    <property type="component" value="Unassembled WGS sequence"/>
</dbReference>
<name>A0A8K0H9L2_9ROSA</name>
<feature type="domain" description="NAD-dependent epimerase/dehydratase" evidence="4">
    <location>
        <begin position="12"/>
        <end position="200"/>
    </location>
</feature>
<organism evidence="5 6">
    <name type="scientific">Rhamnella rubrinervis</name>
    <dbReference type="NCBI Taxonomy" id="2594499"/>
    <lineage>
        <taxon>Eukaryota</taxon>
        <taxon>Viridiplantae</taxon>
        <taxon>Streptophyta</taxon>
        <taxon>Embryophyta</taxon>
        <taxon>Tracheophyta</taxon>
        <taxon>Spermatophyta</taxon>
        <taxon>Magnoliopsida</taxon>
        <taxon>eudicotyledons</taxon>
        <taxon>Gunneridae</taxon>
        <taxon>Pentapetalae</taxon>
        <taxon>rosids</taxon>
        <taxon>fabids</taxon>
        <taxon>Rosales</taxon>
        <taxon>Rhamnaceae</taxon>
        <taxon>rhamnoid group</taxon>
        <taxon>Rhamneae</taxon>
        <taxon>Rhamnella</taxon>
    </lineage>
</organism>
<dbReference type="Gene3D" id="3.40.50.720">
    <property type="entry name" value="NAD(P)-binding Rossmann-like Domain"/>
    <property type="match status" value="1"/>
</dbReference>
<dbReference type="SUPFAM" id="SSF51735">
    <property type="entry name" value="NAD(P)-binding Rossmann-fold domains"/>
    <property type="match status" value="1"/>
</dbReference>
<dbReference type="Pfam" id="PF01370">
    <property type="entry name" value="Epimerase"/>
    <property type="match status" value="1"/>
</dbReference>
<dbReference type="FunFam" id="3.40.50.720:FF:000085">
    <property type="entry name" value="Dihydroflavonol reductase"/>
    <property type="match status" value="1"/>
</dbReference>
<evidence type="ECO:0000313" key="5">
    <source>
        <dbReference type="EMBL" id="KAF3448164.1"/>
    </source>
</evidence>
<evidence type="ECO:0000259" key="4">
    <source>
        <dbReference type="Pfam" id="PF01370"/>
    </source>
</evidence>
<comment type="caution">
    <text evidence="5">The sequence shown here is derived from an EMBL/GenBank/DDBJ whole genome shotgun (WGS) entry which is preliminary data.</text>
</comment>
<evidence type="ECO:0000256" key="2">
    <source>
        <dbReference type="ARBA" id="ARBA00023002"/>
    </source>
</evidence>
<keyword evidence="6" id="KW-1185">Reference proteome</keyword>
<dbReference type="OrthoDB" id="2735536at2759"/>
<keyword evidence="1" id="KW-0521">NADP</keyword>
<dbReference type="CDD" id="cd08958">
    <property type="entry name" value="FR_SDR_e"/>
    <property type="match status" value="1"/>
</dbReference>
<dbReference type="EMBL" id="VOIH02000004">
    <property type="protein sequence ID" value="KAF3448164.1"/>
    <property type="molecule type" value="Genomic_DNA"/>
</dbReference>
<dbReference type="InterPro" id="IPR036291">
    <property type="entry name" value="NAD(P)-bd_dom_sf"/>
</dbReference>
<reference evidence="5" key="1">
    <citation type="submission" date="2020-03" db="EMBL/GenBank/DDBJ databases">
        <title>A high-quality chromosome-level genome assembly of a woody plant with both climbing and erect habits, Rhamnella rubrinervis.</title>
        <authorList>
            <person name="Lu Z."/>
            <person name="Yang Y."/>
            <person name="Zhu X."/>
            <person name="Sun Y."/>
        </authorList>
    </citation>
    <scope>NUCLEOTIDE SEQUENCE</scope>
    <source>
        <strain evidence="5">BYM</strain>
        <tissue evidence="5">Leaf</tissue>
    </source>
</reference>
<keyword evidence="2" id="KW-0560">Oxidoreductase</keyword>
<evidence type="ECO:0000256" key="1">
    <source>
        <dbReference type="ARBA" id="ARBA00022857"/>
    </source>
</evidence>
<protein>
    <recommendedName>
        <fullName evidence="4">NAD-dependent epimerase/dehydratase domain-containing protein</fullName>
    </recommendedName>
</protein>
<dbReference type="GO" id="GO:0016616">
    <property type="term" value="F:oxidoreductase activity, acting on the CH-OH group of donors, NAD or NADP as acceptor"/>
    <property type="evidence" value="ECO:0007669"/>
    <property type="project" value="TreeGrafter"/>
</dbReference>
<dbReference type="PANTHER" id="PTHR10366:SF831">
    <property type="entry name" value="NAD-DEPENDENT EPIMERASE_DEHYDRATASE DOMAIN-CONTAINING PROTEIN"/>
    <property type="match status" value="1"/>
</dbReference>
<evidence type="ECO:0000313" key="6">
    <source>
        <dbReference type="Proteomes" id="UP000796880"/>
    </source>
</evidence>
<dbReference type="InterPro" id="IPR050425">
    <property type="entry name" value="NAD(P)_dehydrat-like"/>
</dbReference>
<dbReference type="PANTHER" id="PTHR10366">
    <property type="entry name" value="NAD DEPENDENT EPIMERASE/DEHYDRATASE"/>
    <property type="match status" value="1"/>
</dbReference>
<accession>A0A8K0H9L2</accession>
<sequence>MVVEKEEKKERVCVTGAGGYLASWVVKFLLAEGYVVHATVRDPCDDKNGHLKKLEKASKNLKLFKADVLDIQGLCEAFGGCTRIFHIACPVFPPGRIPNHEVEMIEPAVSGTRNVLDACTKSSIKRVVVVSSVGAVMLNPNWPKDKAMDEECWSDTDFCNTIENYYCLAKTISEYEALEYAKRSGMSMVTLCPSIIIGPMLQSTVNATSLHLLTLLKEVEGRYICTSHVVKNKGFVDMLQTKYPNYNYPKSFTEVDEEVKLSSEKLQKLGWKYRPIEETVDDSFKSYEERGLLG</sequence>